<sequence>MSFIEELKRRNVFRVAVAYVVAAWVITEVSSLILDIYESPDSVIRIVVALLALGLPFALFFAWAFEVTPEGLKRESEVDRSRSVTHQTAKRLDLLTIAMVLIAVGLFSVDRLLPDQYRDGTVAIVDDALTDRVLWATQQLLEIDRLRDLGEYGSAFALATEVEPLLSEDTSGEDLWAGFSWSTDIKSDPSGAEVFRQPIDAAEDEWESLGTTPLKTVRFAEGAGYRLRFELTGHRRVEVLQTAVRQFEWRGAELVKPVRMDPEGVLPEEMVRIPGFTHDLVDYADYFMDRFEVTNREYERFVAAAGYKTQAYWTQGFVRDGMEVPWEEAVSEFVDRTGRPGPSTWTGGAYPAGQGNYPVSGVSWYEAAAYAKFVDKELPTLVHQERARRYYSHNSGLIASRSNLGGDGARPVGENRAMTTMGVYDLVGNVREWCWNEAGKDARGTDGAAWTDAPFHVGWIIPKSPWDRDSTNGFRLVRTFDDDEKLTRLRQPEEPLDRRDYRTEEPVSDSEFMIYRRMYAYDSLPLNVEVVAVESFEHWTRERVAFDLPYGERGGAFLYIPNNTDPPFETVIYWPGSNALDQHSVDEEYLPAFNFIVRSGRAVAQPVFKGTFERDDAAFSTTLGSLEARPYGTKLRDYQIKWVQELSRTIDYLETRDDIDSDRLGYYGFSWGGSAAPIVLAVEERIDAAVLNVGGFVEDVRYLPEVDPINFVPHVRSPILMLNGEYDIVFPLENAQKPMFELLATDPEHKKHYVAPAGHIVPRDMLIRETLDWFDHYLGGQGN</sequence>
<dbReference type="SUPFAM" id="SSF53474">
    <property type="entry name" value="alpha/beta-Hydrolases"/>
    <property type="match status" value="1"/>
</dbReference>
<dbReference type="Pfam" id="PF03781">
    <property type="entry name" value="FGE-sulfatase"/>
    <property type="match status" value="1"/>
</dbReference>
<feature type="domain" description="Dienelactone hydrolase" evidence="2">
    <location>
        <begin position="641"/>
        <end position="759"/>
    </location>
</feature>
<dbReference type="GO" id="GO:0016787">
    <property type="term" value="F:hydrolase activity"/>
    <property type="evidence" value="ECO:0007669"/>
    <property type="project" value="InterPro"/>
</dbReference>
<dbReference type="InterPro" id="IPR005532">
    <property type="entry name" value="SUMF_dom"/>
</dbReference>
<feature type="transmembrane region" description="Helical" evidence="1">
    <location>
        <begin position="92"/>
        <end position="109"/>
    </location>
</feature>
<dbReference type="Gene3D" id="3.40.50.1820">
    <property type="entry name" value="alpha/beta hydrolase"/>
    <property type="match status" value="1"/>
</dbReference>
<feature type="domain" description="Sulfatase-modifying factor enzyme-like" evidence="3">
    <location>
        <begin position="282"/>
        <end position="439"/>
    </location>
</feature>
<dbReference type="Pfam" id="PF01738">
    <property type="entry name" value="DLH"/>
    <property type="match status" value="1"/>
</dbReference>
<gene>
    <name evidence="4" type="ORF">JTBM06_V1_400005</name>
</gene>
<feature type="transmembrane region" description="Helical" evidence="1">
    <location>
        <begin position="12"/>
        <end position="37"/>
    </location>
</feature>
<dbReference type="Gene3D" id="3.90.1580.10">
    <property type="entry name" value="paralog of FGE (formylglycine-generating enzyme)"/>
    <property type="match status" value="1"/>
</dbReference>
<organism evidence="4">
    <name type="scientific">uncultured Woeseiaceae bacterium</name>
    <dbReference type="NCBI Taxonomy" id="1983305"/>
    <lineage>
        <taxon>Bacteria</taxon>
        <taxon>Pseudomonadati</taxon>
        <taxon>Pseudomonadota</taxon>
        <taxon>Gammaproteobacteria</taxon>
        <taxon>Woeseiales</taxon>
        <taxon>Woeseiaceae</taxon>
        <taxon>environmental samples</taxon>
    </lineage>
</organism>
<feature type="transmembrane region" description="Helical" evidence="1">
    <location>
        <begin position="43"/>
        <end position="65"/>
    </location>
</feature>
<dbReference type="InterPro" id="IPR042095">
    <property type="entry name" value="SUMF_sf"/>
</dbReference>
<keyword evidence="1" id="KW-0472">Membrane</keyword>
<evidence type="ECO:0000259" key="3">
    <source>
        <dbReference type="Pfam" id="PF03781"/>
    </source>
</evidence>
<dbReference type="InterPro" id="IPR002925">
    <property type="entry name" value="Dienelactn_hydro"/>
</dbReference>
<keyword evidence="1" id="KW-0812">Transmembrane</keyword>
<accession>A0A7D9H6I0</accession>
<evidence type="ECO:0000259" key="2">
    <source>
        <dbReference type="Pfam" id="PF01738"/>
    </source>
</evidence>
<dbReference type="InterPro" id="IPR051043">
    <property type="entry name" value="Sulfatase_Mod_Factor_Kinase"/>
</dbReference>
<dbReference type="GO" id="GO:0120147">
    <property type="term" value="F:formylglycine-generating oxidase activity"/>
    <property type="evidence" value="ECO:0007669"/>
    <property type="project" value="TreeGrafter"/>
</dbReference>
<name>A0A7D9H6I0_9GAMM</name>
<dbReference type="PANTHER" id="PTHR23150">
    <property type="entry name" value="SULFATASE MODIFYING FACTOR 1, 2"/>
    <property type="match status" value="1"/>
</dbReference>
<dbReference type="PANTHER" id="PTHR23150:SF19">
    <property type="entry name" value="FORMYLGLYCINE-GENERATING ENZYME"/>
    <property type="match status" value="1"/>
</dbReference>
<evidence type="ECO:0000256" key="1">
    <source>
        <dbReference type="SAM" id="Phobius"/>
    </source>
</evidence>
<dbReference type="EMBL" id="LR633967">
    <property type="protein sequence ID" value="VUX56212.1"/>
    <property type="molecule type" value="Genomic_DNA"/>
</dbReference>
<dbReference type="InterPro" id="IPR016187">
    <property type="entry name" value="CTDL_fold"/>
</dbReference>
<evidence type="ECO:0000313" key="4">
    <source>
        <dbReference type="EMBL" id="VUX56212.1"/>
    </source>
</evidence>
<dbReference type="AlphaFoldDB" id="A0A7D9H6I0"/>
<reference evidence="4" key="1">
    <citation type="submission" date="2019-07" db="EMBL/GenBank/DDBJ databases">
        <authorList>
            <person name="Weber M."/>
            <person name="Kostadinov I."/>
            <person name="Kostadinov D I."/>
        </authorList>
    </citation>
    <scope>NUCLEOTIDE SEQUENCE</scope>
    <source>
        <strain evidence="4">Gfbio:sag-sample-m06:053724c1-46a9-4a36-b237-ea2bf867836b</strain>
    </source>
</reference>
<dbReference type="SUPFAM" id="SSF56436">
    <property type="entry name" value="C-type lectin-like"/>
    <property type="match status" value="1"/>
</dbReference>
<protein>
    <recommendedName>
        <fullName evidence="5">Sulfatase-modifying factor enzyme domain-containing protein</fullName>
    </recommendedName>
</protein>
<proteinExistence type="predicted"/>
<keyword evidence="1" id="KW-1133">Transmembrane helix</keyword>
<dbReference type="InterPro" id="IPR029058">
    <property type="entry name" value="AB_hydrolase_fold"/>
</dbReference>
<evidence type="ECO:0008006" key="5">
    <source>
        <dbReference type="Google" id="ProtNLM"/>
    </source>
</evidence>